<evidence type="ECO:0000313" key="1">
    <source>
        <dbReference type="EMBL" id="CAG7830917.1"/>
    </source>
</evidence>
<sequence length="36" mass="4122">MSTTLIIAICCNQRQDISSLLILVTCSYRLQMVKDF</sequence>
<gene>
    <name evidence="1" type="ORF">AFUS01_LOCUS40684</name>
</gene>
<accession>A0A8J2LI57</accession>
<name>A0A8J2LI57_9HEXA</name>
<dbReference type="AlphaFoldDB" id="A0A8J2LI57"/>
<dbReference type="EMBL" id="CAJVCH010558065">
    <property type="protein sequence ID" value="CAG7830917.1"/>
    <property type="molecule type" value="Genomic_DNA"/>
</dbReference>
<protein>
    <submittedName>
        <fullName evidence="1">Uncharacterized protein</fullName>
    </submittedName>
</protein>
<organism evidence="1 2">
    <name type="scientific">Allacma fusca</name>
    <dbReference type="NCBI Taxonomy" id="39272"/>
    <lineage>
        <taxon>Eukaryota</taxon>
        <taxon>Metazoa</taxon>
        <taxon>Ecdysozoa</taxon>
        <taxon>Arthropoda</taxon>
        <taxon>Hexapoda</taxon>
        <taxon>Collembola</taxon>
        <taxon>Symphypleona</taxon>
        <taxon>Sminthuridae</taxon>
        <taxon>Allacma</taxon>
    </lineage>
</organism>
<reference evidence="1" key="1">
    <citation type="submission" date="2021-06" db="EMBL/GenBank/DDBJ databases">
        <authorList>
            <person name="Hodson N. C."/>
            <person name="Mongue J. A."/>
            <person name="Jaron S. K."/>
        </authorList>
    </citation>
    <scope>NUCLEOTIDE SEQUENCE</scope>
</reference>
<comment type="caution">
    <text evidence="1">The sequence shown here is derived from an EMBL/GenBank/DDBJ whole genome shotgun (WGS) entry which is preliminary data.</text>
</comment>
<proteinExistence type="predicted"/>
<dbReference type="Proteomes" id="UP000708208">
    <property type="component" value="Unassembled WGS sequence"/>
</dbReference>
<keyword evidence="2" id="KW-1185">Reference proteome</keyword>
<feature type="non-terminal residue" evidence="1">
    <location>
        <position position="1"/>
    </location>
</feature>
<evidence type="ECO:0000313" key="2">
    <source>
        <dbReference type="Proteomes" id="UP000708208"/>
    </source>
</evidence>